<dbReference type="SUPFAM" id="SSF54197">
    <property type="entry name" value="HIT-like"/>
    <property type="match status" value="1"/>
</dbReference>
<evidence type="ECO:0000259" key="2">
    <source>
        <dbReference type="PROSITE" id="PS51084"/>
    </source>
</evidence>
<dbReference type="PRINTS" id="PR00332">
    <property type="entry name" value="HISTRIAD"/>
</dbReference>
<dbReference type="InterPro" id="IPR001310">
    <property type="entry name" value="Histidine_triad_HIT"/>
</dbReference>
<comment type="caution">
    <text evidence="3">The sequence shown here is derived from an EMBL/GenBank/DDBJ whole genome shotgun (WGS) entry which is preliminary data.</text>
</comment>
<accession>A0ABS7DDJ4</accession>
<dbReference type="Pfam" id="PF01230">
    <property type="entry name" value="HIT"/>
    <property type="match status" value="1"/>
</dbReference>
<gene>
    <name evidence="3" type="ORF">J5V48_00055</name>
</gene>
<dbReference type="RefSeq" id="WP_219935671.1">
    <property type="nucleotide sequence ID" value="NZ_JAGFNY010000001.1"/>
</dbReference>
<dbReference type="PROSITE" id="PS51084">
    <property type="entry name" value="HIT_2"/>
    <property type="match status" value="1"/>
</dbReference>
<evidence type="ECO:0000313" key="3">
    <source>
        <dbReference type="EMBL" id="MBW7569288.1"/>
    </source>
</evidence>
<reference evidence="3 4" key="1">
    <citation type="submission" date="2021-03" db="EMBL/GenBank/DDBJ databases">
        <title>Succinivibrio sp. nov. isolated from feces of cow.</title>
        <authorList>
            <person name="Choi J.-Y."/>
        </authorList>
    </citation>
    <scope>NUCLEOTIDE SEQUENCE [LARGE SCALE GENOMIC DNA]</scope>
    <source>
        <strain evidence="3 4">AGMB01872</strain>
    </source>
</reference>
<dbReference type="Proteomes" id="UP000731465">
    <property type="component" value="Unassembled WGS sequence"/>
</dbReference>
<dbReference type="PROSITE" id="PS00892">
    <property type="entry name" value="HIT_1"/>
    <property type="match status" value="1"/>
</dbReference>
<evidence type="ECO:0000256" key="1">
    <source>
        <dbReference type="PROSITE-ProRule" id="PRU00464"/>
    </source>
</evidence>
<dbReference type="PANTHER" id="PTHR23089">
    <property type="entry name" value="HISTIDINE TRIAD HIT PROTEIN"/>
    <property type="match status" value="1"/>
</dbReference>
<evidence type="ECO:0000313" key="4">
    <source>
        <dbReference type="Proteomes" id="UP000731465"/>
    </source>
</evidence>
<dbReference type="EMBL" id="JAGFNY010000001">
    <property type="protein sequence ID" value="MBW7569288.1"/>
    <property type="molecule type" value="Genomic_DNA"/>
</dbReference>
<sequence length="120" mass="13135">MSEETIFTKIINGTIPSKTIYHDDLVTAFLDIAPKAEHHILIVTNKPIPSVSHVEKEDEPMLGRLFTVARKIAEDLGVAESGYRLIVNCGKNGCQEVPHIHMHLLAGGYLGGFGFPGDKI</sequence>
<dbReference type="InterPro" id="IPR019808">
    <property type="entry name" value="Histidine_triad_CS"/>
</dbReference>
<dbReference type="InterPro" id="IPR036265">
    <property type="entry name" value="HIT-like_sf"/>
</dbReference>
<feature type="short sequence motif" description="Histidine triad motif" evidence="1">
    <location>
        <begin position="99"/>
        <end position="103"/>
    </location>
</feature>
<name>A0ABS7DDJ4_9GAMM</name>
<dbReference type="CDD" id="cd01276">
    <property type="entry name" value="PKCI_related"/>
    <property type="match status" value="1"/>
</dbReference>
<proteinExistence type="predicted"/>
<dbReference type="InterPro" id="IPR011146">
    <property type="entry name" value="HIT-like"/>
</dbReference>
<protein>
    <submittedName>
        <fullName evidence="3">Histidine triad nucleotide-binding protein</fullName>
    </submittedName>
</protein>
<dbReference type="Gene3D" id="3.30.428.10">
    <property type="entry name" value="HIT-like"/>
    <property type="match status" value="1"/>
</dbReference>
<organism evidence="3 4">
    <name type="scientific">Succinivibrio faecicola</name>
    <dbReference type="NCBI Taxonomy" id="2820300"/>
    <lineage>
        <taxon>Bacteria</taxon>
        <taxon>Pseudomonadati</taxon>
        <taxon>Pseudomonadota</taxon>
        <taxon>Gammaproteobacteria</taxon>
        <taxon>Aeromonadales</taxon>
        <taxon>Succinivibrionaceae</taxon>
        <taxon>Succinivibrio</taxon>
    </lineage>
</organism>
<keyword evidence="4" id="KW-1185">Reference proteome</keyword>
<feature type="domain" description="HIT" evidence="2">
    <location>
        <begin position="6"/>
        <end position="115"/>
    </location>
</feature>